<accession>A0A494Y486</accession>
<protein>
    <submittedName>
        <fullName evidence="1">Uncharacterized protein</fullName>
    </submittedName>
</protein>
<keyword evidence="2" id="KW-1185">Reference proteome</keyword>
<dbReference type="RefSeq" id="WP_120974706.1">
    <property type="nucleotide sequence ID" value="NZ_RBZM01000002.1"/>
</dbReference>
<dbReference type="OrthoDB" id="7019976at2"/>
<evidence type="ECO:0000313" key="1">
    <source>
        <dbReference type="EMBL" id="RKP57091.1"/>
    </source>
</evidence>
<proteinExistence type="predicted"/>
<dbReference type="PROSITE" id="PS51257">
    <property type="entry name" value="PROKAR_LIPOPROTEIN"/>
    <property type="match status" value="1"/>
</dbReference>
<name>A0A494Y486_9BACL</name>
<organism evidence="1 2">
    <name type="scientific">Cohnella endophytica</name>
    <dbReference type="NCBI Taxonomy" id="2419778"/>
    <lineage>
        <taxon>Bacteria</taxon>
        <taxon>Bacillati</taxon>
        <taxon>Bacillota</taxon>
        <taxon>Bacilli</taxon>
        <taxon>Bacillales</taxon>
        <taxon>Paenibacillaceae</taxon>
        <taxon>Cohnella</taxon>
    </lineage>
</organism>
<sequence length="167" mass="19118">MIQLRLLIIVVIIFILAACTNEEITIEQAMKKSNIQFDSIAHVKEMDKGHLALVFYENNEQFGLGLLKKKRNGWAWEIGNSSRPDSKVELNWSYSSLNQKLPLFYGVIHNDAIKRVVVETKDTKKEAEIIEAANRRIWLALVDKPQNPPVNIYGYDAQEAIIFTTES</sequence>
<comment type="caution">
    <text evidence="1">The sequence shown here is derived from an EMBL/GenBank/DDBJ whole genome shotgun (WGS) entry which is preliminary data.</text>
</comment>
<reference evidence="1 2" key="1">
    <citation type="submission" date="2018-10" db="EMBL/GenBank/DDBJ databases">
        <title>Cohnella sp. M2MS4P-1, whole genome shotgun sequence.</title>
        <authorList>
            <person name="Tuo L."/>
        </authorList>
    </citation>
    <scope>NUCLEOTIDE SEQUENCE [LARGE SCALE GENOMIC DNA]</scope>
    <source>
        <strain evidence="1 2">M2MS4P-1</strain>
    </source>
</reference>
<dbReference type="Proteomes" id="UP000282076">
    <property type="component" value="Unassembled WGS sequence"/>
</dbReference>
<evidence type="ECO:0000313" key="2">
    <source>
        <dbReference type="Proteomes" id="UP000282076"/>
    </source>
</evidence>
<dbReference type="AlphaFoldDB" id="A0A494Y486"/>
<gene>
    <name evidence="1" type="ORF">D7Z26_03655</name>
</gene>
<dbReference type="EMBL" id="RBZM01000002">
    <property type="protein sequence ID" value="RKP57091.1"/>
    <property type="molecule type" value="Genomic_DNA"/>
</dbReference>